<evidence type="ECO:0000256" key="11">
    <source>
        <dbReference type="SAM" id="MobiDB-lite"/>
    </source>
</evidence>
<dbReference type="SUPFAM" id="SSF46785">
    <property type="entry name" value="Winged helix' DNA-binding domain"/>
    <property type="match status" value="1"/>
</dbReference>
<evidence type="ECO:0000313" key="13">
    <source>
        <dbReference type="EMBL" id="KAF5750941.1"/>
    </source>
</evidence>
<dbReference type="Gene3D" id="2.10.110.30">
    <property type="match status" value="1"/>
</dbReference>
<dbReference type="InterPro" id="IPR055194">
    <property type="entry name" value="UBR1-like_WH"/>
</dbReference>
<dbReference type="PANTHER" id="PTHR21497">
    <property type="entry name" value="UBIQUITIN LIGASE E3 ALPHA-RELATED"/>
    <property type="match status" value="1"/>
</dbReference>
<evidence type="ECO:0000313" key="14">
    <source>
        <dbReference type="Proteomes" id="UP000593562"/>
    </source>
</evidence>
<sequence length="2080" mass="232175">MNNMDIDSPPERSNLRPLDRIIGRLALLGVPGKYLGMLQEGIVAFAIGNPSHIPELVTAILPADEEVMEVLQEAKATPKKTLVGPTMKNIFRESMIWLQWLMFEGEPLKVLKDLSKMSAGRGVCGAVWGNNDIAYRCRTCENDPTCAICVPCFQNGNHKDHDYSIIYTSGGCCDCGDVTAWKHEGFCSKHKGTEVIKPLPEELASSVGPVFDVLLACWKEKLISAENSTASDRDVMYKYANEVTFAMVEMLLEFCKYSESLLSFISKRVISSAGLLDILVRAERFLSETVVRKLHELLLKLLGEPIFKYEFAKVFLIYYPFIVNEAIKENSDDVLKKYPLLSTLSVQIFTVPTLTPRLVKEMNLLGILLESLASIFVSCTGKDGHLQVSKWGNLYVATIRVVEDIRFVMSHSVVPQYVIHMQRDVLRTWMGILAFVQGMNPLKRETGLHIEEENEHANLPFGLSHSIGNIHSLLVDGAFSEVISEETVDVLFGSCEPDKDDGDRLRHAKVGRLSQESSVCSASGRISSLASGSMVTAFEANSFFHCLVPSSVTWLTFECLRAIENWLGVENTSGSLSNVSPNSRSVSGGNFIALKKTLSNIRKGESIFGRFTSLGDGNSRQNFLPRLGSLQTNVETENLRSIKCGESDSVVRGSAGSDDSAMEGDCAAREVDALHVLSFSKWPYVIYDVSSQDVSIHIPLHRFLSMLLQRALRRCYGESTMPDISSACSTNQSSAVYGDFFKHMLGGCHPYGFSAFTMEHLLRNRVFCAQLHAGMWRKNGDVAIRSCEWYRSVRWSEQGLELDLFLLQSCAALAPVDLFVSRIVERFGLSDSYLSLNVEQSSEYEPVLVQEMLTLIIQIVQERRFSGLTKAENVKRELIHKLAIGDATRSQLVKSLPRDLSKFEKLQEILDTVAVYSNPSGFNQGMYSLRLAYWKELDLYHPRWNSRDLQIAEERYIRFCSISPLTTQLPSWTKIFPPLKGVARVATCKTVFKIIRAVLFYAVLSDKSSEMRAPDGVLLVALHLLSLALDICIQQRVSIEESCYIQDSAPIIALACEETCEGLNSCNGDQCLLSLLVSLMRMHKKENISNLLEAGNCDLSALVESLLKKFAEIDTGCLTKLQQLAPEIDIHLSKTALNEEKAKLASASDSEKWKARARERQAAILEKMRAEQSKFLSSINSSEDDGSTSETEASNSHVGQDLENSGQDVCSLCHNTNSRSPLSFLVLLQKSRLLSFVDRGPPSWDQVFHSDKEHIVETTNRMSDQKTISRIPDNSGTNFLLSELGMISSTQLAQLVENSINEFSSYGHPEEVIAILEYVKAVFPTNVGNIQVPCLSNDGRDRGVNTLDTLEQDIYVSIRRNMCDTMLTETLPVAEGGGLGVSKNADSALVGKYVAALSGAMTEYPSASENAQNDVVPVEFTSEVSAYSGFGPVDCDGILVSSCGHAVHQGCLDRYMSSLRERHVRRIVFEGGHIVDPDQGEFLCPVCRQLANSVLPALPGDFHEILKQPTLSTVNSSCVLGSSATSVEENETLLLRQALSLLQSAATVVGQGEILKAFPQQKSEKMKPNIKHVSRLLTKMYFQNKQDKFSGSSRVSHSMILWDTLKSSLICLEIAARCGRTSLSPAYGIDSLHKELKYCSGFVFSLLLRIVQRLRSQNSLHVLQRFRGIQLFADSICSGILRDYPNHKFGRGGSMLSILKYSEDVLFPDVQFWDRASEPILAQDPFSSLMWVIFCLPFPFISCEDSLLTLVHMFYAVSVAQAIITYCARYPDKISAQVFHDCLIADISKALGESTWVQQYFYSNYIDSGYDVGNTIRKLSFPFLRRCALLWKLLKSFASAPFCEGDYAADGFYHDSSDKTESAAGELVELNKIKELEKMFKVPPLNAVLKDEMLRSLVKKWLNHLRSECEDYGFQFVLHCTPAVPFKLMRLPHIYQDLLERYVKQLCSDCKSVLDEPALCLLCGRLCSPNSKPCCRKNGCKTHAMSCGAGTGVFLLIRRTTILLLRCARQSPWPSPYLDAFGEEDIGMQRGKPLYLNEERYTALTHMVTSFSSSFYISFSYWFVSGWERVCVRVMCKRQS</sequence>
<protein>
    <recommendedName>
        <fullName evidence="10">E3 ubiquitin-protein ligase</fullName>
        <ecNumber evidence="10">2.3.2.27</ecNumber>
    </recommendedName>
</protein>
<dbReference type="InterPro" id="IPR039164">
    <property type="entry name" value="UBR1-like"/>
</dbReference>
<dbReference type="SMART" id="SM00396">
    <property type="entry name" value="ZnF_UBR1"/>
    <property type="match status" value="1"/>
</dbReference>
<reference evidence="13 14" key="1">
    <citation type="journal article" date="2020" name="Nat. Commun.">
        <title>Genome of Tripterygium wilfordii and identification of cytochrome P450 involved in triptolide biosynthesis.</title>
        <authorList>
            <person name="Tu L."/>
            <person name="Su P."/>
            <person name="Zhang Z."/>
            <person name="Gao L."/>
            <person name="Wang J."/>
            <person name="Hu T."/>
            <person name="Zhou J."/>
            <person name="Zhang Y."/>
            <person name="Zhao Y."/>
            <person name="Liu Y."/>
            <person name="Song Y."/>
            <person name="Tong Y."/>
            <person name="Lu Y."/>
            <person name="Yang J."/>
            <person name="Xu C."/>
            <person name="Jia M."/>
            <person name="Peters R.J."/>
            <person name="Huang L."/>
            <person name="Gao W."/>
        </authorList>
    </citation>
    <scope>NUCLEOTIDE SEQUENCE [LARGE SCALE GENOMIC DNA]</scope>
    <source>
        <strain evidence="14">cv. XIE 37</strain>
        <tissue evidence="13">Leaf</tissue>
    </source>
</reference>
<dbReference type="InterPro" id="IPR044046">
    <property type="entry name" value="E3_ligase_UBR-like_C"/>
</dbReference>
<keyword evidence="7 10" id="KW-0862">Zinc</keyword>
<dbReference type="GO" id="GO:0071596">
    <property type="term" value="P:ubiquitin-dependent protein catabolic process via the N-end rule pathway"/>
    <property type="evidence" value="ECO:0007669"/>
    <property type="project" value="UniProtKB-UniRule"/>
</dbReference>
<evidence type="ECO:0000256" key="3">
    <source>
        <dbReference type="ARBA" id="ARBA00022679"/>
    </source>
</evidence>
<dbReference type="PANTHER" id="PTHR21497:SF53">
    <property type="entry name" value="E3 UBIQUITIN-PROTEIN LIGASE PRT6"/>
    <property type="match status" value="1"/>
</dbReference>
<dbReference type="InterPro" id="IPR003126">
    <property type="entry name" value="Znf_UBR"/>
</dbReference>
<name>A0A7J7DXC6_TRIWF</name>
<evidence type="ECO:0000256" key="8">
    <source>
        <dbReference type="ARBA" id="ARBA00046341"/>
    </source>
</evidence>
<keyword evidence="5 10" id="KW-0863">Zinc-finger</keyword>
<organism evidence="13 14">
    <name type="scientific">Tripterygium wilfordii</name>
    <name type="common">Thunder God vine</name>
    <dbReference type="NCBI Taxonomy" id="458696"/>
    <lineage>
        <taxon>Eukaryota</taxon>
        <taxon>Viridiplantae</taxon>
        <taxon>Streptophyta</taxon>
        <taxon>Embryophyta</taxon>
        <taxon>Tracheophyta</taxon>
        <taxon>Spermatophyta</taxon>
        <taxon>Magnoliopsida</taxon>
        <taxon>eudicotyledons</taxon>
        <taxon>Gunneridae</taxon>
        <taxon>Pentapetalae</taxon>
        <taxon>rosids</taxon>
        <taxon>fabids</taxon>
        <taxon>Celastrales</taxon>
        <taxon>Celastraceae</taxon>
        <taxon>Tripterygium</taxon>
    </lineage>
</organism>
<feature type="domain" description="UBR-type" evidence="12">
    <location>
        <begin position="122"/>
        <end position="192"/>
    </location>
</feature>
<accession>A0A7J7DXC6</accession>
<dbReference type="GO" id="GO:0016567">
    <property type="term" value="P:protein ubiquitination"/>
    <property type="evidence" value="ECO:0007669"/>
    <property type="project" value="UniProtKB-UniRule"/>
</dbReference>
<dbReference type="CDD" id="cd16482">
    <property type="entry name" value="RING-H2_UBR1-like"/>
    <property type="match status" value="1"/>
</dbReference>
<feature type="region of interest" description="Disordered" evidence="11">
    <location>
        <begin position="1175"/>
        <end position="1202"/>
    </location>
</feature>
<dbReference type="GO" id="GO:0008270">
    <property type="term" value="F:zinc ion binding"/>
    <property type="evidence" value="ECO:0007669"/>
    <property type="project" value="UniProtKB-UniRule"/>
</dbReference>
<dbReference type="EMBL" id="JAAARO010000003">
    <property type="protein sequence ID" value="KAF5750941.1"/>
    <property type="molecule type" value="Genomic_DNA"/>
</dbReference>
<comment type="caution">
    <text evidence="13">The sequence shown here is derived from an EMBL/GenBank/DDBJ whole genome shotgun (WGS) entry which is preliminary data.</text>
</comment>
<dbReference type="Pfam" id="PF18995">
    <property type="entry name" value="PRT6_C"/>
    <property type="match status" value="1"/>
</dbReference>
<dbReference type="FunFam" id="2.10.110.30:FF:000002">
    <property type="entry name" value="Putative e3 ubiquitin-protein ligase ubr3"/>
    <property type="match status" value="1"/>
</dbReference>
<dbReference type="GO" id="GO:0005737">
    <property type="term" value="C:cytoplasm"/>
    <property type="evidence" value="ECO:0007669"/>
    <property type="project" value="TreeGrafter"/>
</dbReference>
<dbReference type="InterPro" id="IPR036390">
    <property type="entry name" value="WH_DNA-bd_sf"/>
</dbReference>
<dbReference type="InParanoid" id="A0A7J7DXC6"/>
<evidence type="ECO:0000259" key="12">
    <source>
        <dbReference type="PROSITE" id="PS51157"/>
    </source>
</evidence>
<dbReference type="InterPro" id="IPR042065">
    <property type="entry name" value="E3_ELL-like"/>
</dbReference>
<evidence type="ECO:0000256" key="9">
    <source>
        <dbReference type="PROSITE-ProRule" id="PRU00508"/>
    </source>
</evidence>
<evidence type="ECO:0000256" key="1">
    <source>
        <dbReference type="ARBA" id="ARBA00000900"/>
    </source>
</evidence>
<evidence type="ECO:0000256" key="7">
    <source>
        <dbReference type="ARBA" id="ARBA00022833"/>
    </source>
</evidence>
<evidence type="ECO:0000256" key="10">
    <source>
        <dbReference type="RuleBase" id="RU366018"/>
    </source>
</evidence>
<dbReference type="GO" id="GO:0000151">
    <property type="term" value="C:ubiquitin ligase complex"/>
    <property type="evidence" value="ECO:0007669"/>
    <property type="project" value="TreeGrafter"/>
</dbReference>
<comment type="function">
    <text evidence="10">Ubiquitin ligase protein which is a component of the N-end rule pathway. Recognizes and binds to proteins bearing specific N-terminal residues that are destabilizing according to the N-end rule, leading to their ubiquitination and subsequent degradation.</text>
</comment>
<comment type="catalytic activity">
    <reaction evidence="1 10">
        <text>S-ubiquitinyl-[E2 ubiquitin-conjugating enzyme]-L-cysteine + [acceptor protein]-L-lysine = [E2 ubiquitin-conjugating enzyme]-L-cysteine + N(6)-ubiquitinyl-[acceptor protein]-L-lysine.</text>
        <dbReference type="EC" id="2.3.2.27"/>
    </reaction>
</comment>
<comment type="similarity">
    <text evidence="8 10">Belongs to the E3 ubiquitin-protein ligase UBR1-like family.</text>
</comment>
<dbReference type="Pfam" id="PF02207">
    <property type="entry name" value="zf-UBR"/>
    <property type="match status" value="1"/>
</dbReference>
<dbReference type="GO" id="GO:0061630">
    <property type="term" value="F:ubiquitin protein ligase activity"/>
    <property type="evidence" value="ECO:0007669"/>
    <property type="project" value="UniProtKB-UniRule"/>
</dbReference>
<dbReference type="UniPathway" id="UPA00143"/>
<dbReference type="EC" id="2.3.2.27" evidence="10"/>
<evidence type="ECO:0000256" key="5">
    <source>
        <dbReference type="ARBA" id="ARBA00022771"/>
    </source>
</evidence>
<gene>
    <name evidence="13" type="ORF">HS088_TW03G01281</name>
</gene>
<dbReference type="Proteomes" id="UP000593562">
    <property type="component" value="Unassembled WGS sequence"/>
</dbReference>
<dbReference type="Pfam" id="PF22960">
    <property type="entry name" value="WHD_UBR1"/>
    <property type="match status" value="1"/>
</dbReference>
<dbReference type="Gene3D" id="1.10.10.2670">
    <property type="entry name" value="E3 ubiquitin-protein ligase"/>
    <property type="match status" value="1"/>
</dbReference>
<proteinExistence type="inferred from homology"/>
<keyword evidence="4 10" id="KW-0479">Metal-binding</keyword>
<feature type="zinc finger region" description="UBR-type" evidence="9">
    <location>
        <begin position="122"/>
        <end position="192"/>
    </location>
</feature>
<dbReference type="GO" id="GO:0016874">
    <property type="term" value="F:ligase activity"/>
    <property type="evidence" value="ECO:0007669"/>
    <property type="project" value="UniProtKB-KW"/>
</dbReference>
<comment type="pathway">
    <text evidence="2 10">Protein modification; protein ubiquitination.</text>
</comment>
<evidence type="ECO:0000256" key="6">
    <source>
        <dbReference type="ARBA" id="ARBA00022786"/>
    </source>
</evidence>
<keyword evidence="14" id="KW-1185">Reference proteome</keyword>
<keyword evidence="13" id="KW-0436">Ligase</keyword>
<dbReference type="CDD" id="cd19673">
    <property type="entry name" value="UBR-box_UBR3"/>
    <property type="match status" value="1"/>
</dbReference>
<evidence type="ECO:0000256" key="2">
    <source>
        <dbReference type="ARBA" id="ARBA00004906"/>
    </source>
</evidence>
<dbReference type="FunCoup" id="A0A7J7DXC6">
    <property type="interactions" value="3629"/>
</dbReference>
<keyword evidence="3 10" id="KW-0808">Transferase</keyword>
<keyword evidence="6 10" id="KW-0833">Ubl conjugation pathway</keyword>
<dbReference type="PROSITE" id="PS51157">
    <property type="entry name" value="ZF_UBR"/>
    <property type="match status" value="1"/>
</dbReference>
<evidence type="ECO:0000256" key="4">
    <source>
        <dbReference type="ARBA" id="ARBA00022723"/>
    </source>
</evidence>